<organism evidence="4 5">
    <name type="scientific">Rhizocola hellebori</name>
    <dbReference type="NCBI Taxonomy" id="1392758"/>
    <lineage>
        <taxon>Bacteria</taxon>
        <taxon>Bacillati</taxon>
        <taxon>Actinomycetota</taxon>
        <taxon>Actinomycetes</taxon>
        <taxon>Micromonosporales</taxon>
        <taxon>Micromonosporaceae</taxon>
        <taxon>Rhizocola</taxon>
    </lineage>
</organism>
<dbReference type="InterPro" id="IPR017972">
    <property type="entry name" value="Cyt_P450_CS"/>
</dbReference>
<dbReference type="GO" id="GO:0016705">
    <property type="term" value="F:oxidoreductase activity, acting on paired donors, with incorporation or reduction of molecular oxygen"/>
    <property type="evidence" value="ECO:0007669"/>
    <property type="project" value="InterPro"/>
</dbReference>
<keyword evidence="2" id="KW-0503">Monooxygenase</keyword>
<dbReference type="GO" id="GO:0004497">
    <property type="term" value="F:monooxygenase activity"/>
    <property type="evidence" value="ECO:0007669"/>
    <property type="project" value="UniProtKB-KW"/>
</dbReference>
<evidence type="ECO:0000313" key="5">
    <source>
        <dbReference type="Proteomes" id="UP000612899"/>
    </source>
</evidence>
<dbReference type="SUPFAM" id="SSF48264">
    <property type="entry name" value="Cytochrome P450"/>
    <property type="match status" value="1"/>
</dbReference>
<keyword evidence="2" id="KW-0349">Heme</keyword>
<evidence type="ECO:0000256" key="2">
    <source>
        <dbReference type="RuleBase" id="RU000461"/>
    </source>
</evidence>
<evidence type="ECO:0000256" key="3">
    <source>
        <dbReference type="SAM" id="MobiDB-lite"/>
    </source>
</evidence>
<keyword evidence="2" id="KW-0560">Oxidoreductase</keyword>
<dbReference type="PANTHER" id="PTHR46696">
    <property type="entry name" value="P450, PUTATIVE (EUROFUNG)-RELATED"/>
    <property type="match status" value="1"/>
</dbReference>
<gene>
    <name evidence="4" type="ORF">Rhe02_20030</name>
</gene>
<evidence type="ECO:0000313" key="4">
    <source>
        <dbReference type="EMBL" id="GIH03936.1"/>
    </source>
</evidence>
<keyword evidence="5" id="KW-1185">Reference proteome</keyword>
<dbReference type="RefSeq" id="WP_203907840.1">
    <property type="nucleotide sequence ID" value="NZ_BONY01000010.1"/>
</dbReference>
<feature type="region of interest" description="Disordered" evidence="3">
    <location>
        <begin position="1"/>
        <end position="22"/>
    </location>
</feature>
<dbReference type="Proteomes" id="UP000612899">
    <property type="component" value="Unassembled WGS sequence"/>
</dbReference>
<keyword evidence="2" id="KW-0479">Metal-binding</keyword>
<dbReference type="PRINTS" id="PR00359">
    <property type="entry name" value="BP450"/>
</dbReference>
<dbReference type="AlphaFoldDB" id="A0A8J3Q5Z2"/>
<dbReference type="PANTHER" id="PTHR46696:SF1">
    <property type="entry name" value="CYTOCHROME P450 YJIB-RELATED"/>
    <property type="match status" value="1"/>
</dbReference>
<dbReference type="Gene3D" id="1.10.630.10">
    <property type="entry name" value="Cytochrome P450"/>
    <property type="match status" value="1"/>
</dbReference>
<reference evidence="4" key="1">
    <citation type="submission" date="2021-01" db="EMBL/GenBank/DDBJ databases">
        <title>Whole genome shotgun sequence of Rhizocola hellebori NBRC 109834.</title>
        <authorList>
            <person name="Komaki H."/>
            <person name="Tamura T."/>
        </authorList>
    </citation>
    <scope>NUCLEOTIDE SEQUENCE</scope>
    <source>
        <strain evidence="4">NBRC 109834</strain>
    </source>
</reference>
<dbReference type="GO" id="GO:0020037">
    <property type="term" value="F:heme binding"/>
    <property type="evidence" value="ECO:0007669"/>
    <property type="project" value="InterPro"/>
</dbReference>
<dbReference type="PROSITE" id="PS00086">
    <property type="entry name" value="CYTOCHROME_P450"/>
    <property type="match status" value="1"/>
</dbReference>
<dbReference type="EMBL" id="BONY01000010">
    <property type="protein sequence ID" value="GIH03936.1"/>
    <property type="molecule type" value="Genomic_DNA"/>
</dbReference>
<evidence type="ECO:0000256" key="1">
    <source>
        <dbReference type="ARBA" id="ARBA00010617"/>
    </source>
</evidence>
<dbReference type="InterPro" id="IPR001128">
    <property type="entry name" value="Cyt_P450"/>
</dbReference>
<comment type="similarity">
    <text evidence="1 2">Belongs to the cytochrome P450 family.</text>
</comment>
<accession>A0A8J3Q5Z2</accession>
<sequence>MTRISTSDDSSREAASLAARQGDSQAEPGVCVVSTYEGALHILGDSRIRRLLESRPEHDPMVADELPRFIGVASGKRPCQALRSELEDTAQNLIEDLRTQGRADLIDEFVSPIVYTALFTIVGIPVGQRDAIRQWCDSIPREPEVYSAPGPHWEALRAHLHGLLHSTHPEGSTSLCAQLAAAIASGELTFDQAIRGAGITLIQGYPATTRLISDLLLALLIDPDKRGYLQQHPDRVPAAVEEMLRYSTPDFHAALRRTPIPVTVGEVSIPEGAVIDVQLGAANRDPAQFSQPNLVDFSRTDKHHLAFGHGHRYCPGATLARLEATIAATSLLPHLHDLQLAIEPHEIRWSRNRKAMIAIIDALPIIWTADR</sequence>
<dbReference type="InterPro" id="IPR002397">
    <property type="entry name" value="Cyt_P450_B"/>
</dbReference>
<dbReference type="Pfam" id="PF00067">
    <property type="entry name" value="p450"/>
    <property type="match status" value="1"/>
</dbReference>
<name>A0A8J3Q5Z2_9ACTN</name>
<protein>
    <submittedName>
        <fullName evidence="4">Cytochrome P450</fullName>
    </submittedName>
</protein>
<proteinExistence type="inferred from homology"/>
<keyword evidence="2" id="KW-0408">Iron</keyword>
<dbReference type="InterPro" id="IPR036396">
    <property type="entry name" value="Cyt_P450_sf"/>
</dbReference>
<comment type="caution">
    <text evidence="4">The sequence shown here is derived from an EMBL/GenBank/DDBJ whole genome shotgun (WGS) entry which is preliminary data.</text>
</comment>
<dbReference type="GO" id="GO:0005506">
    <property type="term" value="F:iron ion binding"/>
    <property type="evidence" value="ECO:0007669"/>
    <property type="project" value="InterPro"/>
</dbReference>